<evidence type="ECO:0000313" key="3">
    <source>
        <dbReference type="Proteomes" id="UP000321720"/>
    </source>
</evidence>
<dbReference type="RefSeq" id="WP_146840992.1">
    <property type="nucleotide sequence ID" value="NZ_BJWG01000001.1"/>
</dbReference>
<dbReference type="Proteomes" id="UP000321720">
    <property type="component" value="Unassembled WGS sequence"/>
</dbReference>
<dbReference type="Gene3D" id="3.40.50.1820">
    <property type="entry name" value="alpha/beta hydrolase"/>
    <property type="match status" value="1"/>
</dbReference>
<dbReference type="GO" id="GO:0003824">
    <property type="term" value="F:catalytic activity"/>
    <property type="evidence" value="ECO:0007669"/>
    <property type="project" value="UniProtKB-ARBA"/>
</dbReference>
<dbReference type="PANTHER" id="PTHR46438">
    <property type="entry name" value="ALPHA/BETA-HYDROLASES SUPERFAMILY PROTEIN"/>
    <property type="match status" value="1"/>
</dbReference>
<dbReference type="InterPro" id="IPR029058">
    <property type="entry name" value="AB_hydrolase_fold"/>
</dbReference>
<sequence length="290" mass="31529">MVHSETAVDGWTERWVVVEGHEMLVRCSDEVEGATPQVHIHGFAISGRSLMPTARLLASRATCYVPDLPGFGRSPGWGYTLGVPALADAVVGLLDALELDKAVLVGNSMGCPISLEVAHREPDRVERVVLCSPAGGVHNQPLVRAVQQLVRDAVRESPRMASVAVPDYLRFGPVNAMQLFAELMRFPSMERLLRITVPTLAIVGTRDPMMPPPWRVRELARLAPDNLTVAVIRDAAHAMNFSHPEELARVVSCWLDGIDITDEVLDEAATAGTPGANGTARRPRVFQVRG</sequence>
<dbReference type="AlphaFoldDB" id="A0A511J5X9"/>
<dbReference type="SUPFAM" id="SSF53474">
    <property type="entry name" value="alpha/beta-Hydrolases"/>
    <property type="match status" value="1"/>
</dbReference>
<keyword evidence="3" id="KW-1185">Reference proteome</keyword>
<protein>
    <recommendedName>
        <fullName evidence="1">AB hydrolase-1 domain-containing protein</fullName>
    </recommendedName>
</protein>
<dbReference type="InterPro" id="IPR000073">
    <property type="entry name" value="AB_hydrolase_1"/>
</dbReference>
<dbReference type="PANTHER" id="PTHR46438:SF11">
    <property type="entry name" value="LIPASE-RELATED"/>
    <property type="match status" value="1"/>
</dbReference>
<comment type="caution">
    <text evidence="2">The sequence shown here is derived from an EMBL/GenBank/DDBJ whole genome shotgun (WGS) entry which is preliminary data.</text>
</comment>
<organism evidence="2 3">
    <name type="scientific">Cellulomonas composti</name>
    <dbReference type="NCBI Taxonomy" id="266130"/>
    <lineage>
        <taxon>Bacteria</taxon>
        <taxon>Bacillati</taxon>
        <taxon>Actinomycetota</taxon>
        <taxon>Actinomycetes</taxon>
        <taxon>Micrococcales</taxon>
        <taxon>Cellulomonadaceae</taxon>
        <taxon>Cellulomonas</taxon>
    </lineage>
</organism>
<dbReference type="PRINTS" id="PR00111">
    <property type="entry name" value="ABHYDROLASE"/>
</dbReference>
<gene>
    <name evidence="2" type="ORF">CCO02nite_00680</name>
</gene>
<evidence type="ECO:0000259" key="1">
    <source>
        <dbReference type="Pfam" id="PF12697"/>
    </source>
</evidence>
<reference evidence="2 3" key="1">
    <citation type="submission" date="2019-07" db="EMBL/GenBank/DDBJ databases">
        <title>Whole genome shotgun sequence of Cellulomonas composti NBRC 100758.</title>
        <authorList>
            <person name="Hosoyama A."/>
            <person name="Uohara A."/>
            <person name="Ohji S."/>
            <person name="Ichikawa N."/>
        </authorList>
    </citation>
    <scope>NUCLEOTIDE SEQUENCE [LARGE SCALE GENOMIC DNA]</scope>
    <source>
        <strain evidence="2 3">NBRC 100758</strain>
    </source>
</reference>
<dbReference type="OrthoDB" id="27092at2"/>
<dbReference type="Pfam" id="PF12697">
    <property type="entry name" value="Abhydrolase_6"/>
    <property type="match status" value="1"/>
</dbReference>
<proteinExistence type="predicted"/>
<accession>A0A511J5X9</accession>
<evidence type="ECO:0000313" key="2">
    <source>
        <dbReference type="EMBL" id="GEL93410.1"/>
    </source>
</evidence>
<feature type="domain" description="AB hydrolase-1" evidence="1">
    <location>
        <begin position="38"/>
        <end position="249"/>
    </location>
</feature>
<name>A0A511J5X9_9CELL</name>
<dbReference type="EMBL" id="BJWG01000001">
    <property type="protein sequence ID" value="GEL93410.1"/>
    <property type="molecule type" value="Genomic_DNA"/>
</dbReference>